<dbReference type="EMBL" id="LAZR01004280">
    <property type="protein sequence ID" value="KKN10063.1"/>
    <property type="molecule type" value="Genomic_DNA"/>
</dbReference>
<evidence type="ECO:0000313" key="1">
    <source>
        <dbReference type="EMBL" id="KKN10063.1"/>
    </source>
</evidence>
<sequence>MIKLQKQTKLHGPENGVKGNCYTACIASIVGRPIADFAEFEEAYGLWADSCEEEEPDYKLRTKYIEVLGRMGWIALTIDPGFSWNPHGLVPFGYSIASGPGPRGFDHSCVACNGVVIFDPHPSNDNLVSIDYYEVIHPALFVPDAHGENPDDKPGQGG</sequence>
<proteinExistence type="predicted"/>
<organism evidence="1">
    <name type="scientific">marine sediment metagenome</name>
    <dbReference type="NCBI Taxonomy" id="412755"/>
    <lineage>
        <taxon>unclassified sequences</taxon>
        <taxon>metagenomes</taxon>
        <taxon>ecological metagenomes</taxon>
    </lineage>
</organism>
<evidence type="ECO:0008006" key="2">
    <source>
        <dbReference type="Google" id="ProtNLM"/>
    </source>
</evidence>
<protein>
    <recommendedName>
        <fullName evidence="2">Peptidase C39-like domain-containing protein</fullName>
    </recommendedName>
</protein>
<name>A0A0F9QY36_9ZZZZ</name>
<gene>
    <name evidence="1" type="ORF">LCGC14_1040270</name>
</gene>
<reference evidence="1" key="1">
    <citation type="journal article" date="2015" name="Nature">
        <title>Complex archaea that bridge the gap between prokaryotes and eukaryotes.</title>
        <authorList>
            <person name="Spang A."/>
            <person name="Saw J.H."/>
            <person name="Jorgensen S.L."/>
            <person name="Zaremba-Niedzwiedzka K."/>
            <person name="Martijn J."/>
            <person name="Lind A.E."/>
            <person name="van Eijk R."/>
            <person name="Schleper C."/>
            <person name="Guy L."/>
            <person name="Ettema T.J."/>
        </authorList>
    </citation>
    <scope>NUCLEOTIDE SEQUENCE</scope>
</reference>
<accession>A0A0F9QY36</accession>
<comment type="caution">
    <text evidence="1">The sequence shown here is derived from an EMBL/GenBank/DDBJ whole genome shotgun (WGS) entry which is preliminary data.</text>
</comment>
<dbReference type="AlphaFoldDB" id="A0A0F9QY36"/>